<feature type="domain" description="DUF4145" evidence="1">
    <location>
        <begin position="22"/>
        <end position="104"/>
    </location>
</feature>
<dbReference type="Proteomes" id="UP001621418">
    <property type="component" value="Chromosome"/>
</dbReference>
<dbReference type="RefSeq" id="WP_405150330.1">
    <property type="nucleotide sequence ID" value="NZ_CP109527.1"/>
</dbReference>
<evidence type="ECO:0000259" key="1">
    <source>
        <dbReference type="Pfam" id="PF13643"/>
    </source>
</evidence>
<gene>
    <name evidence="2" type="ORF">OG308_11695</name>
</gene>
<dbReference type="InterPro" id="IPR025285">
    <property type="entry name" value="DUF4145"/>
</dbReference>
<proteinExistence type="predicted"/>
<reference evidence="2 3" key="1">
    <citation type="submission" date="2022-10" db="EMBL/GenBank/DDBJ databases">
        <title>The complete genomes of actinobacterial strains from the NBC collection.</title>
        <authorList>
            <person name="Joergensen T.S."/>
            <person name="Alvarez Arevalo M."/>
            <person name="Sterndorff E.B."/>
            <person name="Faurdal D."/>
            <person name="Vuksanovic O."/>
            <person name="Mourched A.-S."/>
            <person name="Charusanti P."/>
            <person name="Shaw S."/>
            <person name="Blin K."/>
            <person name="Weber T."/>
        </authorList>
    </citation>
    <scope>NUCLEOTIDE SEQUENCE [LARGE SCALE GENOMIC DNA]</scope>
    <source>
        <strain evidence="2 3">NBC_01413</strain>
    </source>
</reference>
<name>A0ABZ1NFA7_9NOCA</name>
<protein>
    <submittedName>
        <fullName evidence="2">DUF4145 domain-containing protein</fullName>
    </submittedName>
</protein>
<keyword evidence="3" id="KW-1185">Reference proteome</keyword>
<dbReference type="Pfam" id="PF13643">
    <property type="entry name" value="DUF4145"/>
    <property type="match status" value="1"/>
</dbReference>
<sequence>MEWEDRLGRVDVLPKNLRRALNEVEKCMDGGSYIMAIVAARRGLEALCLDQGASERTLERRLTQLQSTGKIDGRLATWATHLRNIGNEGAHDLDFDPDREEALDSQTLLERMVQYVYIDQARYEEAKRRWEYRQLPAIDIPYRIEEHSNGCYWVVISQPAEAIGAEEEARAWKWVRHYTGGDLVDPWDSPAHQVNLVDDNWRHNRNMVTTWLKDRDLRVKDWIKEKHRWLGDDCVDGVHSGTDEPPF</sequence>
<accession>A0ABZ1NFA7</accession>
<organism evidence="2 3">
    <name type="scientific">Nocardia salmonicida</name>
    <dbReference type="NCBI Taxonomy" id="53431"/>
    <lineage>
        <taxon>Bacteria</taxon>
        <taxon>Bacillati</taxon>
        <taxon>Actinomycetota</taxon>
        <taxon>Actinomycetes</taxon>
        <taxon>Mycobacteriales</taxon>
        <taxon>Nocardiaceae</taxon>
        <taxon>Nocardia</taxon>
    </lineage>
</organism>
<dbReference type="EMBL" id="CP109527">
    <property type="protein sequence ID" value="WTY38443.1"/>
    <property type="molecule type" value="Genomic_DNA"/>
</dbReference>
<evidence type="ECO:0000313" key="3">
    <source>
        <dbReference type="Proteomes" id="UP001621418"/>
    </source>
</evidence>
<evidence type="ECO:0000313" key="2">
    <source>
        <dbReference type="EMBL" id="WTY38443.1"/>
    </source>
</evidence>